<dbReference type="PANTHER" id="PTHR37984:SF5">
    <property type="entry name" value="PROTEIN NYNRIN-LIKE"/>
    <property type="match status" value="1"/>
</dbReference>
<keyword evidence="7 25" id="KW-0812">Transmembrane</keyword>
<dbReference type="GO" id="GO:0004930">
    <property type="term" value="F:G protein-coupled receptor activity"/>
    <property type="evidence" value="ECO:0007669"/>
    <property type="project" value="UniProtKB-KW"/>
</dbReference>
<dbReference type="PROSITE" id="PS50994">
    <property type="entry name" value="INTEGRASE"/>
    <property type="match status" value="1"/>
</dbReference>
<evidence type="ECO:0000256" key="24">
    <source>
        <dbReference type="PROSITE-ProRule" id="PRU00047"/>
    </source>
</evidence>
<keyword evidence="6" id="KW-0808">Transferase</keyword>
<dbReference type="GO" id="GO:0008270">
    <property type="term" value="F:zinc ion binding"/>
    <property type="evidence" value="ECO:0007669"/>
    <property type="project" value="UniProtKB-KW"/>
</dbReference>
<evidence type="ECO:0000256" key="15">
    <source>
        <dbReference type="ARBA" id="ARBA00022991"/>
    </source>
</evidence>
<dbReference type="GO" id="GO:0007601">
    <property type="term" value="P:visual perception"/>
    <property type="evidence" value="ECO:0007669"/>
    <property type="project" value="UniProtKB-KW"/>
</dbReference>
<evidence type="ECO:0000256" key="5">
    <source>
        <dbReference type="ARBA" id="ARBA00022606"/>
    </source>
</evidence>
<keyword evidence="20" id="KW-0325">Glycoprotein</keyword>
<evidence type="ECO:0000256" key="8">
    <source>
        <dbReference type="ARBA" id="ARBA00022695"/>
    </source>
</evidence>
<dbReference type="CDD" id="cd09274">
    <property type="entry name" value="RNase_HI_RT_Ty3"/>
    <property type="match status" value="1"/>
</dbReference>
<evidence type="ECO:0000256" key="17">
    <source>
        <dbReference type="ARBA" id="ARBA00023136"/>
    </source>
</evidence>
<dbReference type="Pfam" id="PF17917">
    <property type="entry name" value="RT_RNaseH"/>
    <property type="match status" value="1"/>
</dbReference>
<evidence type="ECO:0000256" key="21">
    <source>
        <dbReference type="ARBA" id="ARBA00023224"/>
    </source>
</evidence>
<evidence type="ECO:0000256" key="13">
    <source>
        <dbReference type="ARBA" id="ARBA00022925"/>
    </source>
</evidence>
<dbReference type="SMART" id="SM01381">
    <property type="entry name" value="7TM_GPCR_Srsx"/>
    <property type="match status" value="1"/>
</dbReference>
<dbReference type="InterPro" id="IPR036397">
    <property type="entry name" value="RNaseH_sf"/>
</dbReference>
<dbReference type="CDD" id="cd15079">
    <property type="entry name" value="7tmA_photoreceptors_insect"/>
    <property type="match status" value="1"/>
</dbReference>
<reference evidence="32" key="1">
    <citation type="submission" date="2020-11" db="EMBL/GenBank/DDBJ databases">
        <authorList>
            <person name="Whiteford S."/>
        </authorList>
    </citation>
    <scope>NUCLEOTIDE SEQUENCE</scope>
</reference>
<evidence type="ECO:0000256" key="4">
    <source>
        <dbReference type="ARBA" id="ARBA00022543"/>
    </source>
</evidence>
<feature type="compositionally biased region" description="Polar residues" evidence="26">
    <location>
        <begin position="1449"/>
        <end position="1467"/>
    </location>
</feature>
<feature type="compositionally biased region" description="Low complexity" evidence="26">
    <location>
        <begin position="1940"/>
        <end position="1957"/>
    </location>
</feature>
<evidence type="ECO:0000259" key="31">
    <source>
        <dbReference type="PROSITE" id="PS50994"/>
    </source>
</evidence>
<feature type="transmembrane region" description="Helical" evidence="27">
    <location>
        <begin position="1671"/>
        <end position="1692"/>
    </location>
</feature>
<organism evidence="32 33">
    <name type="scientific">Plutella xylostella</name>
    <name type="common">Diamondback moth</name>
    <name type="synonym">Plutella maculipennis</name>
    <dbReference type="NCBI Taxonomy" id="51655"/>
    <lineage>
        <taxon>Eukaryota</taxon>
        <taxon>Metazoa</taxon>
        <taxon>Ecdysozoa</taxon>
        <taxon>Arthropoda</taxon>
        <taxon>Hexapoda</taxon>
        <taxon>Insecta</taxon>
        <taxon>Pterygota</taxon>
        <taxon>Neoptera</taxon>
        <taxon>Endopterygota</taxon>
        <taxon>Lepidoptera</taxon>
        <taxon>Glossata</taxon>
        <taxon>Ditrysia</taxon>
        <taxon>Yponomeutoidea</taxon>
        <taxon>Plutellidae</taxon>
        <taxon>Plutella</taxon>
    </lineage>
</organism>
<evidence type="ECO:0000256" key="6">
    <source>
        <dbReference type="ARBA" id="ARBA00022679"/>
    </source>
</evidence>
<dbReference type="InterPro" id="IPR000477">
    <property type="entry name" value="RT_dom"/>
</dbReference>
<evidence type="ECO:0000256" key="22">
    <source>
        <dbReference type="ARBA" id="ARBA00023305"/>
    </source>
</evidence>
<evidence type="ECO:0000256" key="12">
    <source>
        <dbReference type="ARBA" id="ARBA00022918"/>
    </source>
</evidence>
<dbReference type="FunFam" id="1.10.340.70:FF:000001">
    <property type="entry name" value="Retrovirus-related Pol polyprotein from transposon gypsy-like Protein"/>
    <property type="match status" value="1"/>
</dbReference>
<feature type="transmembrane region" description="Helical" evidence="27">
    <location>
        <begin position="1748"/>
        <end position="1768"/>
    </location>
</feature>
<comment type="function">
    <text evidence="23">Visual pigments are the light-absorbing molecules that mediate vision. They consist of an apoprotein, opsin, covalently linked to cis-retinal. May play a role in photoperiodic photoreception.</text>
</comment>
<dbReference type="InterPro" id="IPR043502">
    <property type="entry name" value="DNA/RNA_pol_sf"/>
</dbReference>
<dbReference type="PROSITE" id="PS50878">
    <property type="entry name" value="RT_POL"/>
    <property type="match status" value="1"/>
</dbReference>
<dbReference type="FunFam" id="3.30.70.270:FF:000020">
    <property type="entry name" value="Transposon Tf2-6 polyprotein-like Protein"/>
    <property type="match status" value="1"/>
</dbReference>
<dbReference type="SUPFAM" id="SSF56672">
    <property type="entry name" value="DNA/RNA polymerases"/>
    <property type="match status" value="1"/>
</dbReference>
<sequence length="1957" mass="215512">MSDNPDTQPPQERAPAPPPLPTSEVGSMAIQGSADNECWRAMFEMQNANMRALIEALHKPKPSNIDLPEFDPEISDMDARSWCATADLCLAENPLNGGPLILAISKALKGSASTWLSQIAYQGMTWSDFKSLFSTRFVTSETLAGNLISLNTDKPSEKETIAVYASRMLTSLTNRWKDVSKEQIAVATVLAHISQFDSRLQRLAFTSDITSRDKLQQELSAFSHLKRKIGSTSEVNVPEKRSKLIQCYACGKHGHKRSECRSKIVDIRRHPVAVPTATPAPASSSAATHQPAARPLVCYKCGKPGHIALRCLSGGGGGSSAGGSAGSTTAHVERRVDRKPYRMTDEEKRVIRERVRELLEAKIIQPSCSPFASPALLVKKQDGSDRMCIDYRELNSNTVSDRFPLPLIADHITRLKGAQYFSKLDCASGFHLIPVNVESVEATAFITTEGQYEFLKMPFGLKNAISVFQRAIMNALGDLANDYVIIYVDDILVVSTNVEQGLERLHTVLETLAKSGFSLNLKKCSFLKTKVEFLGFEVENGQVRPNGRKIEALTALPPPQTVTQLRQFIGLASYFRQFVKDFSLIMAPLYRLTSLKGDLTWKPEHEEIRQNIISILTEHPVLMIFDPKYPVELHTDASSLGYGAILFQIVDGKHHVVAYFSKRTSPAESKYHSYELETLAVVNSIKHFRQYLADRKFTVVTDCNSLKSSQTKSDLTPRAHRWWAYLQSFDFDLKYREGKQMAHVDFLSRNPLPPNTKQTVPYVHHKRVEVTEVSSNWLQAEQARDVEIAKIIIDLENGQLDEQVAKTYVLRSGILYRKIQRNGRSKCLPYLPRALRWSVINNFHDSLVHLGADKTCEKLFDFYWFPGMTQYVRKFVDNCVTCKVSKSHSGRVPAELHPIPKVTIPWHTVHIDATGKLSGKNDHKEYVFVLIDAFTKYILLYHSSNIDTNSSIRAVAQSTALFGAPSRLIADQGRCFASKEFREFCDSKNIKLHLIATGSARANGQVERVMSVLKSMLTAVETSGNKSWQDALGEVQLAINCTLNRVTKASPLELLIGKVARPLSLMCSEVDNEVNIESVRETASENIQRSADYDKTRFDRTKAKVVNFEIGDFVLLENEERNQTKLDAKFKGPFKVIEVLDGYYADTLSVAEEIRGNATISVKDEARGFHLNNLSYAGPIVMGFGGFIVVAACVMTFEARDSAAKVTPARPTSLPRPAPRRCAPARLDQLGVYRLPLALPLPHALPLATLHKHRQPHAHRARHGARARCGSAPDLRLAGLRAPLPAAALRRPLRRYALSVDEPPHSAVSASAAESECGSQSSLAMDLHAGAAGGAGAVTLRVRDNTRRRPLARQRRLHDDASPQQHAAASITTINKTEDNSAKIPEEDQSEEKQVTRLVVEHEALRAHSAPLPTPPASPSFLVTSPPCDLVTSPPSELVTSPPCELVTSPPTELVTSPPTELVTSPSEALPSPPTELVATPLSEEIMPVTLQESEPVTIEVDSEPEPRPDTCIQVEDDPPSPALAESPPPSPHVPAQTGDTADNLGNPFSAEVQGIKAGRGRPLRQSVSGGPHYRGLLGSSMDNRTEDSGLGPFFAALKASEGVEMLGAGLSGEELAMVPEHWFQYEAPPAAAHTALALLYIFLTAAALVGNGLVIYIFSTTKSLRTSSNLLILQLAILDFIMMAKAPLFIYNSAMRGFATGTLGCQIFALMGAYSGIGAGMTNACIAYDRHSTITRPLDGRLSRGKVILMIIIVWLYATPWAFLPFLKIWGRYVPEGYLTSCTFDYLTNTFDTKLFVGCIFTCSYVFPMSLIIYFYSGIVKQVFAHEAALREQAKKMNVESLRSNQNANAESAEVRIAKAALTVCFLFVASWTPYGVMSLIGAYGDQQLLTPGVTMIPAVTCKIVACVDPWVYAISHPRYRQELQKRMPWLQIDEPDDSTSTATSNSTAAPPAAPA</sequence>
<dbReference type="EMBL" id="CAJHNJ030000001">
    <property type="protein sequence ID" value="CAG9087847.1"/>
    <property type="molecule type" value="Genomic_DNA"/>
</dbReference>
<dbReference type="Gene3D" id="1.20.1070.10">
    <property type="entry name" value="Rhodopsin 7-helix transmembrane proteins"/>
    <property type="match status" value="1"/>
</dbReference>
<evidence type="ECO:0000256" key="26">
    <source>
        <dbReference type="SAM" id="MobiDB-lite"/>
    </source>
</evidence>
<dbReference type="PROSITE" id="PS00238">
    <property type="entry name" value="OPSIN"/>
    <property type="match status" value="1"/>
</dbReference>
<dbReference type="Gene3D" id="3.10.10.10">
    <property type="entry name" value="HIV Type 1 Reverse Transcriptase, subunit A, domain 1"/>
    <property type="match status" value="1"/>
</dbReference>
<dbReference type="GO" id="GO:0042575">
    <property type="term" value="C:DNA polymerase complex"/>
    <property type="evidence" value="ECO:0007669"/>
    <property type="project" value="UniProtKB-ARBA"/>
</dbReference>
<evidence type="ECO:0000256" key="18">
    <source>
        <dbReference type="ARBA" id="ARBA00023157"/>
    </source>
</evidence>
<feature type="domain" description="G-protein coupled receptors family 1 profile" evidence="29">
    <location>
        <begin position="1651"/>
        <end position="1914"/>
    </location>
</feature>
<dbReference type="SUPFAM" id="SSF81321">
    <property type="entry name" value="Family A G protein-coupled receptor-like"/>
    <property type="match status" value="1"/>
</dbReference>
<dbReference type="InterPro" id="IPR041588">
    <property type="entry name" value="Integrase_H2C2"/>
</dbReference>
<keyword evidence="14 27" id="KW-1133">Transmembrane helix</keyword>
<dbReference type="Pfam" id="PF00078">
    <property type="entry name" value="RVT_1"/>
    <property type="match status" value="1"/>
</dbReference>
<keyword evidence="33" id="KW-1185">Reference proteome</keyword>
<keyword evidence="24" id="KW-0479">Metal-binding</keyword>
<keyword evidence="4" id="KW-0600">Photoreceptor protein</keyword>
<dbReference type="PRINTS" id="PR00577">
    <property type="entry name" value="OPSINRH3RH4"/>
</dbReference>
<feature type="region of interest" description="Disordered" evidence="26">
    <location>
        <begin position="1"/>
        <end position="27"/>
    </location>
</feature>
<evidence type="ECO:0000256" key="9">
    <source>
        <dbReference type="ARBA" id="ARBA00022722"/>
    </source>
</evidence>
<evidence type="ECO:0000313" key="32">
    <source>
        <dbReference type="EMBL" id="CAG9087847.1"/>
    </source>
</evidence>
<keyword evidence="22" id="KW-0844">Vision</keyword>
<evidence type="ECO:0000256" key="16">
    <source>
        <dbReference type="ARBA" id="ARBA00023040"/>
    </source>
</evidence>
<feature type="domain" description="Reverse transcriptase" evidence="30">
    <location>
        <begin position="359"/>
        <end position="538"/>
    </location>
</feature>
<dbReference type="PANTHER" id="PTHR37984">
    <property type="entry name" value="PROTEIN CBG26694"/>
    <property type="match status" value="1"/>
</dbReference>
<dbReference type="Gene3D" id="4.10.60.10">
    <property type="entry name" value="Zinc finger, CCHC-type"/>
    <property type="match status" value="1"/>
</dbReference>
<name>A0A8S4CVZ5_PLUXY</name>
<dbReference type="Pfam" id="PF00665">
    <property type="entry name" value="rve"/>
    <property type="match status" value="1"/>
</dbReference>
<dbReference type="CDD" id="cd01647">
    <property type="entry name" value="RT_LTR"/>
    <property type="match status" value="1"/>
</dbReference>
<dbReference type="GO" id="GO:0003964">
    <property type="term" value="F:RNA-directed DNA polymerase activity"/>
    <property type="evidence" value="ECO:0007669"/>
    <property type="project" value="UniProtKB-KW"/>
</dbReference>
<keyword evidence="13" id="KW-0681">Retinal protein</keyword>
<evidence type="ECO:0000256" key="10">
    <source>
        <dbReference type="ARBA" id="ARBA00022759"/>
    </source>
</evidence>
<feature type="transmembrane region" description="Helical" evidence="27">
    <location>
        <begin position="1638"/>
        <end position="1659"/>
    </location>
</feature>
<accession>A0A8S4CVZ5</accession>
<feature type="transmembrane region" description="Helical" evidence="27">
    <location>
        <begin position="1897"/>
        <end position="1917"/>
    </location>
</feature>
<keyword evidence="9" id="KW-0540">Nuclease</keyword>
<feature type="region of interest" description="Disordered" evidence="26">
    <location>
        <begin position="1935"/>
        <end position="1957"/>
    </location>
</feature>
<dbReference type="FunFam" id="1.20.1070.10:FF:000044">
    <property type="entry name" value="Opsin, ultraviolet-sensitive"/>
    <property type="match status" value="1"/>
</dbReference>
<feature type="region of interest" description="Disordered" evidence="26">
    <location>
        <begin position="1433"/>
        <end position="1474"/>
    </location>
</feature>
<keyword evidence="17 27" id="KW-0472">Membrane</keyword>
<dbReference type="InterPro" id="IPR001760">
    <property type="entry name" value="Opsin"/>
</dbReference>
<dbReference type="PRINTS" id="PR00237">
    <property type="entry name" value="GPCRRHODOPSN"/>
</dbReference>
<feature type="transmembrane region" description="Helical" evidence="27">
    <location>
        <begin position="1796"/>
        <end position="1817"/>
    </location>
</feature>
<dbReference type="InterPro" id="IPR043128">
    <property type="entry name" value="Rev_trsase/Diguanyl_cyclase"/>
</dbReference>
<keyword evidence="11" id="KW-0378">Hydrolase</keyword>
<dbReference type="GO" id="GO:0015074">
    <property type="term" value="P:DNA integration"/>
    <property type="evidence" value="ECO:0007669"/>
    <property type="project" value="InterPro"/>
</dbReference>
<dbReference type="Gene3D" id="3.30.420.10">
    <property type="entry name" value="Ribonuclease H-like superfamily/Ribonuclease H"/>
    <property type="match status" value="1"/>
</dbReference>
<keyword evidence="24" id="KW-0863">Zinc-finger</keyword>
<keyword evidence="12" id="KW-0695">RNA-directed DNA polymerase</keyword>
<dbReference type="GO" id="GO:0016787">
    <property type="term" value="F:hydrolase activity"/>
    <property type="evidence" value="ECO:0007669"/>
    <property type="project" value="UniProtKB-KW"/>
</dbReference>
<evidence type="ECO:0000256" key="27">
    <source>
        <dbReference type="SAM" id="Phobius"/>
    </source>
</evidence>
<dbReference type="Pfam" id="PF00001">
    <property type="entry name" value="7tm_1"/>
    <property type="match status" value="1"/>
</dbReference>
<dbReference type="InterPro" id="IPR027430">
    <property type="entry name" value="Retinal_BS"/>
</dbReference>
<dbReference type="Pfam" id="PF17921">
    <property type="entry name" value="Integrase_H2C2"/>
    <property type="match status" value="1"/>
</dbReference>
<dbReference type="GO" id="GO:0004519">
    <property type="term" value="F:endonuclease activity"/>
    <property type="evidence" value="ECO:0007669"/>
    <property type="project" value="UniProtKB-KW"/>
</dbReference>
<dbReference type="GO" id="GO:0007602">
    <property type="term" value="P:phototransduction"/>
    <property type="evidence" value="ECO:0007669"/>
    <property type="project" value="UniProtKB-KW"/>
</dbReference>
<dbReference type="InterPro" id="IPR017452">
    <property type="entry name" value="GPCR_Rhodpsn_7TM"/>
</dbReference>
<evidence type="ECO:0000259" key="29">
    <source>
        <dbReference type="PROSITE" id="PS50262"/>
    </source>
</evidence>
<feature type="domain" description="Integrase catalytic" evidence="31">
    <location>
        <begin position="901"/>
        <end position="1059"/>
    </location>
</feature>
<dbReference type="InterPro" id="IPR001878">
    <property type="entry name" value="Znf_CCHC"/>
</dbReference>
<keyword evidence="16 25" id="KW-0297">G-protein coupled receptor</keyword>
<keyword evidence="21 25" id="KW-0807">Transducer</keyword>
<evidence type="ECO:0000259" key="28">
    <source>
        <dbReference type="PROSITE" id="PS50158"/>
    </source>
</evidence>
<dbReference type="Gene3D" id="3.30.70.270">
    <property type="match status" value="2"/>
</dbReference>
<dbReference type="EC" id="2.7.7.49" evidence="3"/>
<evidence type="ECO:0000256" key="25">
    <source>
        <dbReference type="RuleBase" id="RU000688"/>
    </source>
</evidence>
<feature type="domain" description="CCHC-type" evidence="28">
    <location>
        <begin position="247"/>
        <end position="262"/>
    </location>
</feature>
<feature type="region of interest" description="Disordered" evidence="26">
    <location>
        <begin position="1342"/>
        <end position="1395"/>
    </location>
</feature>
<keyword evidence="18" id="KW-1015">Disulfide bond</keyword>
<feature type="compositionally biased region" description="Basic and acidic residues" evidence="26">
    <location>
        <begin position="1376"/>
        <end position="1395"/>
    </location>
</feature>
<dbReference type="InterPro" id="IPR000276">
    <property type="entry name" value="GPCR_Rhodpsn"/>
</dbReference>
<evidence type="ECO:0000256" key="2">
    <source>
        <dbReference type="ARBA" id="ARBA00010663"/>
    </source>
</evidence>
<evidence type="ECO:0000256" key="19">
    <source>
        <dbReference type="ARBA" id="ARBA00023170"/>
    </source>
</evidence>
<evidence type="ECO:0000313" key="33">
    <source>
        <dbReference type="Proteomes" id="UP000653454"/>
    </source>
</evidence>
<keyword evidence="10" id="KW-0255">Endonuclease</keyword>
<evidence type="ECO:0000256" key="11">
    <source>
        <dbReference type="ARBA" id="ARBA00022801"/>
    </source>
</evidence>
<dbReference type="InterPro" id="IPR050951">
    <property type="entry name" value="Retrovirus_Pol_polyprotein"/>
</dbReference>
<evidence type="ECO:0000256" key="1">
    <source>
        <dbReference type="ARBA" id="ARBA00004141"/>
    </source>
</evidence>
<dbReference type="PROSITE" id="PS50158">
    <property type="entry name" value="ZF_CCHC"/>
    <property type="match status" value="2"/>
</dbReference>
<dbReference type="PROSITE" id="PS50262">
    <property type="entry name" value="G_PROTEIN_RECEP_F1_2"/>
    <property type="match status" value="1"/>
</dbReference>
<keyword evidence="24" id="KW-0862">Zinc</keyword>
<dbReference type="Gene3D" id="1.10.340.70">
    <property type="match status" value="1"/>
</dbReference>
<dbReference type="InterPro" id="IPR001584">
    <property type="entry name" value="Integrase_cat-core"/>
</dbReference>
<evidence type="ECO:0000256" key="14">
    <source>
        <dbReference type="ARBA" id="ARBA00022989"/>
    </source>
</evidence>
<feature type="compositionally biased region" description="Polar residues" evidence="26">
    <location>
        <begin position="1362"/>
        <end position="1375"/>
    </location>
</feature>
<evidence type="ECO:0000259" key="30">
    <source>
        <dbReference type="PROSITE" id="PS50878"/>
    </source>
</evidence>
<dbReference type="SMART" id="SM00343">
    <property type="entry name" value="ZnF_C2HC"/>
    <property type="match status" value="2"/>
</dbReference>
<evidence type="ECO:0000256" key="20">
    <source>
        <dbReference type="ARBA" id="ARBA00023180"/>
    </source>
</evidence>
<dbReference type="GO" id="GO:0009881">
    <property type="term" value="F:photoreceptor activity"/>
    <property type="evidence" value="ECO:0007669"/>
    <property type="project" value="UniProtKB-KW"/>
</dbReference>
<dbReference type="Proteomes" id="UP000653454">
    <property type="component" value="Unassembled WGS sequence"/>
</dbReference>
<keyword evidence="15" id="KW-0157">Chromophore</keyword>
<keyword evidence="19 25" id="KW-0675">Receptor</keyword>
<evidence type="ECO:0000256" key="3">
    <source>
        <dbReference type="ARBA" id="ARBA00012493"/>
    </source>
</evidence>
<feature type="transmembrane region" description="Helical" evidence="27">
    <location>
        <begin position="1698"/>
        <end position="1727"/>
    </location>
</feature>
<dbReference type="InterPro" id="IPR041373">
    <property type="entry name" value="RT_RNaseH"/>
</dbReference>
<protein>
    <recommendedName>
        <fullName evidence="3">RNA-directed DNA polymerase</fullName>
        <ecNumber evidence="3">2.7.7.49</ecNumber>
    </recommendedName>
</protein>
<comment type="similarity">
    <text evidence="2 25">Belongs to the G-protein coupled receptor 1 family.</text>
</comment>
<feature type="region of interest" description="Disordered" evidence="26">
    <location>
        <begin position="1493"/>
        <end position="1549"/>
    </location>
</feature>
<feature type="transmembrane region" description="Helical" evidence="27">
    <location>
        <begin position="1861"/>
        <end position="1885"/>
    </location>
</feature>
<feature type="domain" description="CCHC-type" evidence="28">
    <location>
        <begin position="298"/>
        <end position="311"/>
    </location>
</feature>
<keyword evidence="5" id="KW-0716">Sensory transduction</keyword>
<comment type="subcellular location">
    <subcellularLocation>
        <location evidence="1">Membrane</location>
        <topology evidence="1">Multi-pass membrane protein</topology>
    </subcellularLocation>
</comment>
<dbReference type="InterPro" id="IPR012337">
    <property type="entry name" value="RNaseH-like_sf"/>
</dbReference>
<keyword evidence="8" id="KW-0548">Nucleotidyltransferase</keyword>
<gene>
    <name evidence="32" type="ORF">PLXY2_LOCUS313</name>
</gene>
<evidence type="ECO:0000256" key="7">
    <source>
        <dbReference type="ARBA" id="ARBA00022692"/>
    </source>
</evidence>
<dbReference type="SUPFAM" id="SSF53098">
    <property type="entry name" value="Ribonuclease H-like"/>
    <property type="match status" value="1"/>
</dbReference>
<comment type="caution">
    <text evidence="32">The sequence shown here is derived from an EMBL/GenBank/DDBJ whole genome shotgun (WGS) entry which is preliminary data.</text>
</comment>
<proteinExistence type="inferred from homology"/>
<dbReference type="Pfam" id="PF00098">
    <property type="entry name" value="zf-CCHC"/>
    <property type="match status" value="1"/>
</dbReference>
<dbReference type="GO" id="GO:0003676">
    <property type="term" value="F:nucleic acid binding"/>
    <property type="evidence" value="ECO:0007669"/>
    <property type="project" value="InterPro"/>
</dbReference>
<dbReference type="GO" id="GO:0016020">
    <property type="term" value="C:membrane"/>
    <property type="evidence" value="ECO:0007669"/>
    <property type="project" value="UniProtKB-SubCell"/>
</dbReference>
<dbReference type="CDD" id="cd22541">
    <property type="entry name" value="SP5_N"/>
    <property type="match status" value="1"/>
</dbReference>
<dbReference type="PROSITE" id="PS00237">
    <property type="entry name" value="G_PROTEIN_RECEP_F1_1"/>
    <property type="match status" value="1"/>
</dbReference>
<evidence type="ECO:0000256" key="23">
    <source>
        <dbReference type="ARBA" id="ARBA00058743"/>
    </source>
</evidence>